<name>A0A0R0M9P2_9MICR</name>
<gene>
    <name evidence="1" type="ORF">M153_6900016214</name>
</gene>
<keyword evidence="2" id="KW-1185">Reference proteome</keyword>
<protein>
    <submittedName>
        <fullName evidence="1">Uncharacterized protein</fullName>
    </submittedName>
</protein>
<accession>A0A0R0M9P2</accession>
<dbReference type="Proteomes" id="UP000051530">
    <property type="component" value="Unassembled WGS sequence"/>
</dbReference>
<reference evidence="1 2" key="1">
    <citation type="submission" date="2015-07" db="EMBL/GenBank/DDBJ databases">
        <title>The genome of Pseudoloma neurophilia, a relevant intracellular parasite of the zebrafish.</title>
        <authorList>
            <person name="Ndikumana S."/>
            <person name="Pelin A."/>
            <person name="Sanders J."/>
            <person name="Corradi N."/>
        </authorList>
    </citation>
    <scope>NUCLEOTIDE SEQUENCE [LARGE SCALE GENOMIC DNA]</scope>
    <source>
        <strain evidence="1 2">MK1</strain>
    </source>
</reference>
<comment type="caution">
    <text evidence="1">The sequence shown here is derived from an EMBL/GenBank/DDBJ whole genome shotgun (WGS) entry which is preliminary data.</text>
</comment>
<evidence type="ECO:0000313" key="1">
    <source>
        <dbReference type="EMBL" id="KRH95003.1"/>
    </source>
</evidence>
<dbReference type="VEuPathDB" id="MicrosporidiaDB:M153_6900016214"/>
<dbReference type="AlphaFoldDB" id="A0A0R0M9P2"/>
<organism evidence="1 2">
    <name type="scientific">Pseudoloma neurophilia</name>
    <dbReference type="NCBI Taxonomy" id="146866"/>
    <lineage>
        <taxon>Eukaryota</taxon>
        <taxon>Fungi</taxon>
        <taxon>Fungi incertae sedis</taxon>
        <taxon>Microsporidia</taxon>
        <taxon>Pseudoloma</taxon>
    </lineage>
</organism>
<dbReference type="EMBL" id="LGUB01000011">
    <property type="protein sequence ID" value="KRH95003.1"/>
    <property type="molecule type" value="Genomic_DNA"/>
</dbReference>
<sequence length="45" mass="5548">MFTKPECNRKNQIFIIEYLEGFKQSWNVIIDFLFLISKKMYKTKI</sequence>
<proteinExistence type="predicted"/>
<evidence type="ECO:0000313" key="2">
    <source>
        <dbReference type="Proteomes" id="UP000051530"/>
    </source>
</evidence>